<dbReference type="OrthoDB" id="302705at2759"/>
<feature type="transmembrane region" description="Helical" evidence="1">
    <location>
        <begin position="81"/>
        <end position="107"/>
    </location>
</feature>
<dbReference type="AlphaFoldDB" id="A0A2G8S5S9"/>
<dbReference type="PANTHER" id="PTHR14969">
    <property type="entry name" value="SPHINGOSINE-1-PHOSPHATE PHOSPHOHYDROLASE"/>
    <property type="match status" value="1"/>
</dbReference>
<dbReference type="Pfam" id="PF01569">
    <property type="entry name" value="PAP2"/>
    <property type="match status" value="1"/>
</dbReference>
<feature type="transmembrane region" description="Helical" evidence="1">
    <location>
        <begin position="119"/>
        <end position="139"/>
    </location>
</feature>
<reference evidence="3 4" key="1">
    <citation type="journal article" date="2015" name="Sci. Rep.">
        <title>Chromosome-level genome map provides insights into diverse defense mechanisms in the medicinal fungus Ganoderma sinense.</title>
        <authorList>
            <person name="Zhu Y."/>
            <person name="Xu J."/>
            <person name="Sun C."/>
            <person name="Zhou S."/>
            <person name="Xu H."/>
            <person name="Nelson D.R."/>
            <person name="Qian J."/>
            <person name="Song J."/>
            <person name="Luo H."/>
            <person name="Xiang L."/>
            <person name="Li Y."/>
            <person name="Xu Z."/>
            <person name="Ji A."/>
            <person name="Wang L."/>
            <person name="Lu S."/>
            <person name="Hayward A."/>
            <person name="Sun W."/>
            <person name="Li X."/>
            <person name="Schwartz D.C."/>
            <person name="Wang Y."/>
            <person name="Chen S."/>
        </authorList>
    </citation>
    <scope>NUCLEOTIDE SEQUENCE [LARGE SCALE GENOMIC DNA]</scope>
    <source>
        <strain evidence="3 4">ZZ0214-1</strain>
    </source>
</reference>
<dbReference type="GO" id="GO:0042392">
    <property type="term" value="F:sphingosine-1-phosphate phosphatase activity"/>
    <property type="evidence" value="ECO:0007669"/>
    <property type="project" value="TreeGrafter"/>
</dbReference>
<gene>
    <name evidence="3" type="ORF">GSI_09153</name>
</gene>
<proteinExistence type="predicted"/>
<sequence length="186" mass="20707">MSQPGPNRTPTHVPWWLYALDKTNAIVTSLTAAVVLYTRSAGVAYFAASAVLCSITVKIIKRFVRQPRPEVTIRGKRKKTYGMPSTHSATITYFATYITLACAYLPIHPAFPSSPLTRIIPPLICVPLASTIAVSRIWLGHHTVPQVAAGVTYGLLYTPLMFRLWTHGLNEYGPWVERLVRTYIPI</sequence>
<organism evidence="3 4">
    <name type="scientific">Ganoderma sinense ZZ0214-1</name>
    <dbReference type="NCBI Taxonomy" id="1077348"/>
    <lineage>
        <taxon>Eukaryota</taxon>
        <taxon>Fungi</taxon>
        <taxon>Dikarya</taxon>
        <taxon>Basidiomycota</taxon>
        <taxon>Agaricomycotina</taxon>
        <taxon>Agaricomycetes</taxon>
        <taxon>Polyporales</taxon>
        <taxon>Polyporaceae</taxon>
        <taxon>Ganoderma</taxon>
    </lineage>
</organism>
<keyword evidence="1" id="KW-1133">Transmembrane helix</keyword>
<dbReference type="SMART" id="SM00014">
    <property type="entry name" value="acidPPc"/>
    <property type="match status" value="1"/>
</dbReference>
<evidence type="ECO:0000256" key="1">
    <source>
        <dbReference type="SAM" id="Phobius"/>
    </source>
</evidence>
<dbReference type="SUPFAM" id="SSF48317">
    <property type="entry name" value="Acid phosphatase/Vanadium-dependent haloperoxidase"/>
    <property type="match status" value="1"/>
</dbReference>
<feature type="transmembrane region" description="Helical" evidence="1">
    <location>
        <begin position="146"/>
        <end position="165"/>
    </location>
</feature>
<protein>
    <recommendedName>
        <fullName evidence="2">Phosphatidic acid phosphatase type 2/haloperoxidase domain-containing protein</fullName>
    </recommendedName>
</protein>
<dbReference type="PANTHER" id="PTHR14969:SF13">
    <property type="entry name" value="AT30094P"/>
    <property type="match status" value="1"/>
</dbReference>
<comment type="caution">
    <text evidence="3">The sequence shown here is derived from an EMBL/GenBank/DDBJ whole genome shotgun (WGS) entry which is preliminary data.</text>
</comment>
<feature type="domain" description="Phosphatidic acid phosphatase type 2/haloperoxidase" evidence="2">
    <location>
        <begin position="41"/>
        <end position="162"/>
    </location>
</feature>
<dbReference type="EMBL" id="AYKW01000023">
    <property type="protein sequence ID" value="PIL29105.1"/>
    <property type="molecule type" value="Genomic_DNA"/>
</dbReference>
<evidence type="ECO:0000313" key="4">
    <source>
        <dbReference type="Proteomes" id="UP000230002"/>
    </source>
</evidence>
<evidence type="ECO:0000313" key="3">
    <source>
        <dbReference type="EMBL" id="PIL29105.1"/>
    </source>
</evidence>
<dbReference type="InterPro" id="IPR000326">
    <property type="entry name" value="PAP2/HPO"/>
</dbReference>
<keyword evidence="4" id="KW-1185">Reference proteome</keyword>
<dbReference type="InterPro" id="IPR036938">
    <property type="entry name" value="PAP2/HPO_sf"/>
</dbReference>
<dbReference type="Gene3D" id="1.20.144.10">
    <property type="entry name" value="Phosphatidic acid phosphatase type 2/haloperoxidase"/>
    <property type="match status" value="1"/>
</dbReference>
<name>A0A2G8S5S9_9APHY</name>
<evidence type="ECO:0000259" key="2">
    <source>
        <dbReference type="SMART" id="SM00014"/>
    </source>
</evidence>
<keyword evidence="1" id="KW-0472">Membrane</keyword>
<dbReference type="STRING" id="1077348.A0A2G8S5S9"/>
<keyword evidence="1" id="KW-0812">Transmembrane</keyword>
<dbReference type="Proteomes" id="UP000230002">
    <property type="component" value="Unassembled WGS sequence"/>
</dbReference>
<accession>A0A2G8S5S9</accession>